<proteinExistence type="inferred from homology"/>
<keyword evidence="3" id="KW-1003">Cell membrane</keyword>
<evidence type="ECO:0000256" key="7">
    <source>
        <dbReference type="SAM" id="Phobius"/>
    </source>
</evidence>
<evidence type="ECO:0000256" key="1">
    <source>
        <dbReference type="ARBA" id="ARBA00004651"/>
    </source>
</evidence>
<accession>A0A1H1LUF6</accession>
<keyword evidence="9" id="KW-1185">Reference proteome</keyword>
<dbReference type="Proteomes" id="UP000198859">
    <property type="component" value="Chromosome I"/>
</dbReference>
<name>A0A1H1LUF6_9ACTN</name>
<dbReference type="EMBL" id="LT629757">
    <property type="protein sequence ID" value="SDR77980.1"/>
    <property type="molecule type" value="Genomic_DNA"/>
</dbReference>
<keyword evidence="6 7" id="KW-0472">Membrane</keyword>
<evidence type="ECO:0000256" key="3">
    <source>
        <dbReference type="ARBA" id="ARBA00022475"/>
    </source>
</evidence>
<evidence type="ECO:0000256" key="4">
    <source>
        <dbReference type="ARBA" id="ARBA00022692"/>
    </source>
</evidence>
<keyword evidence="4 7" id="KW-0812">Transmembrane</keyword>
<evidence type="ECO:0000256" key="5">
    <source>
        <dbReference type="ARBA" id="ARBA00022989"/>
    </source>
</evidence>
<reference evidence="9" key="1">
    <citation type="submission" date="2016-10" db="EMBL/GenBank/DDBJ databases">
        <authorList>
            <person name="Varghese N."/>
            <person name="Submissions S."/>
        </authorList>
    </citation>
    <scope>NUCLEOTIDE SEQUENCE [LARGE SCALE GENOMIC DNA]</scope>
    <source>
        <strain evidence="9">DSM 22127</strain>
    </source>
</reference>
<feature type="transmembrane region" description="Helical" evidence="7">
    <location>
        <begin position="20"/>
        <end position="36"/>
    </location>
</feature>
<dbReference type="GO" id="GO:0008324">
    <property type="term" value="F:monoatomic cation transmembrane transporter activity"/>
    <property type="evidence" value="ECO:0007669"/>
    <property type="project" value="InterPro"/>
</dbReference>
<comment type="similarity">
    <text evidence="2">Belongs to the CPA3 antiporters (TC 2.A.63) subunit E family.</text>
</comment>
<feature type="transmembrane region" description="Helical" evidence="7">
    <location>
        <begin position="42"/>
        <end position="61"/>
    </location>
</feature>
<dbReference type="NCBIfam" id="NF006521">
    <property type="entry name" value="PRK08965.1-5"/>
    <property type="match status" value="1"/>
</dbReference>
<dbReference type="PANTHER" id="PTHR34584">
    <property type="entry name" value="NA(+)/H(+) ANTIPORTER SUBUNIT E1"/>
    <property type="match status" value="1"/>
</dbReference>
<dbReference type="GO" id="GO:0005886">
    <property type="term" value="C:plasma membrane"/>
    <property type="evidence" value="ECO:0007669"/>
    <property type="project" value="UniProtKB-SubCell"/>
</dbReference>
<keyword evidence="5 7" id="KW-1133">Transmembrane helix</keyword>
<dbReference type="PANTHER" id="PTHR34584:SF1">
    <property type="entry name" value="NA(+)_H(+) ANTIPORTER SUBUNIT E1"/>
    <property type="match status" value="1"/>
</dbReference>
<dbReference type="Pfam" id="PF01899">
    <property type="entry name" value="MNHE"/>
    <property type="match status" value="1"/>
</dbReference>
<organism evidence="8 9">
    <name type="scientific">Nocardioides scoriae</name>
    <dbReference type="NCBI Taxonomy" id="642780"/>
    <lineage>
        <taxon>Bacteria</taxon>
        <taxon>Bacillati</taxon>
        <taxon>Actinomycetota</taxon>
        <taxon>Actinomycetes</taxon>
        <taxon>Propionibacteriales</taxon>
        <taxon>Nocardioidaceae</taxon>
        <taxon>Nocardioides</taxon>
    </lineage>
</organism>
<dbReference type="InterPro" id="IPR002758">
    <property type="entry name" value="Cation_antiport_E"/>
</dbReference>
<dbReference type="RefSeq" id="WP_091725394.1">
    <property type="nucleotide sequence ID" value="NZ_LT629757.1"/>
</dbReference>
<dbReference type="STRING" id="642780.SAMN04488570_0360"/>
<evidence type="ECO:0000313" key="9">
    <source>
        <dbReference type="Proteomes" id="UP000198859"/>
    </source>
</evidence>
<sequence>MSPQTRTTRRGRVRPVRYRAVQWPMVAWLSLVWWVLWGSYSLFSLLGGVVVSVAVCLVFPLPPLRMKVRVRPVALAVLVGRFLVDVVVASLQVARTTLFPPTPLHNALVAVQLRTESDIVLTAVAEMVSLVPGSVVVEAHRSSHTLFLHALDVRDQAGVERVRAQVWAQEARLVRAFGADTAPLDTGVGEAR</sequence>
<evidence type="ECO:0000313" key="8">
    <source>
        <dbReference type="EMBL" id="SDR77980.1"/>
    </source>
</evidence>
<gene>
    <name evidence="8" type="ORF">SAMN04488570_0360</name>
</gene>
<protein>
    <submittedName>
        <fullName evidence="8">Multisubunit sodium/proton antiporter, MrpE subunit</fullName>
    </submittedName>
</protein>
<comment type="subcellular location">
    <subcellularLocation>
        <location evidence="1">Cell membrane</location>
        <topology evidence="1">Multi-pass membrane protein</topology>
    </subcellularLocation>
</comment>
<dbReference type="AlphaFoldDB" id="A0A1H1LUF6"/>
<evidence type="ECO:0000256" key="6">
    <source>
        <dbReference type="ARBA" id="ARBA00023136"/>
    </source>
</evidence>
<evidence type="ECO:0000256" key="2">
    <source>
        <dbReference type="ARBA" id="ARBA00006228"/>
    </source>
</evidence>
<dbReference type="OrthoDB" id="3556991at2"/>